<comment type="caution">
    <text evidence="1">The sequence shown here is derived from an EMBL/GenBank/DDBJ whole genome shotgun (WGS) entry which is preliminary data.</text>
</comment>
<gene>
    <name evidence="1" type="ORF">DPMN_017036</name>
</gene>
<keyword evidence="2" id="KW-1185">Reference proteome</keyword>
<proteinExistence type="predicted"/>
<reference evidence="1" key="2">
    <citation type="submission" date="2020-11" db="EMBL/GenBank/DDBJ databases">
        <authorList>
            <person name="McCartney M.A."/>
            <person name="Auch B."/>
            <person name="Kono T."/>
            <person name="Mallez S."/>
            <person name="Becker A."/>
            <person name="Gohl D.M."/>
            <person name="Silverstein K.A.T."/>
            <person name="Koren S."/>
            <person name="Bechman K.B."/>
            <person name="Herman A."/>
            <person name="Abrahante J.E."/>
            <person name="Garbe J."/>
        </authorList>
    </citation>
    <scope>NUCLEOTIDE SEQUENCE</scope>
    <source>
        <strain evidence="1">Duluth1</strain>
        <tissue evidence="1">Whole animal</tissue>
    </source>
</reference>
<dbReference type="EMBL" id="JAIWYP010000001">
    <property type="protein sequence ID" value="KAH3892901.1"/>
    <property type="molecule type" value="Genomic_DNA"/>
</dbReference>
<name>A0A9D4NEL4_DREPO</name>
<sequence length="122" mass="14051">MVNNVASTLLSCVDSELPVFASDVSYDIEDSPKVQEIFGKIQSLMNIKVPRHLIRPISSRFRQMLDVATRLIECVDVLTVYYYGFLTEDERGNEVINVFVKHNRSVLFDDYLIVSDSFYKGY</sequence>
<reference evidence="1" key="1">
    <citation type="journal article" date="2019" name="bioRxiv">
        <title>The Genome of the Zebra Mussel, Dreissena polymorpha: A Resource for Invasive Species Research.</title>
        <authorList>
            <person name="McCartney M.A."/>
            <person name="Auch B."/>
            <person name="Kono T."/>
            <person name="Mallez S."/>
            <person name="Zhang Y."/>
            <person name="Obille A."/>
            <person name="Becker A."/>
            <person name="Abrahante J.E."/>
            <person name="Garbe J."/>
            <person name="Badalamenti J.P."/>
            <person name="Herman A."/>
            <person name="Mangelson H."/>
            <person name="Liachko I."/>
            <person name="Sullivan S."/>
            <person name="Sone E.D."/>
            <person name="Koren S."/>
            <person name="Silverstein K.A.T."/>
            <person name="Beckman K.B."/>
            <person name="Gohl D.M."/>
        </authorList>
    </citation>
    <scope>NUCLEOTIDE SEQUENCE</scope>
    <source>
        <strain evidence="1">Duluth1</strain>
        <tissue evidence="1">Whole animal</tissue>
    </source>
</reference>
<dbReference type="AlphaFoldDB" id="A0A9D4NEL4"/>
<dbReference type="Proteomes" id="UP000828390">
    <property type="component" value="Unassembled WGS sequence"/>
</dbReference>
<organism evidence="1 2">
    <name type="scientific">Dreissena polymorpha</name>
    <name type="common">Zebra mussel</name>
    <name type="synonym">Mytilus polymorpha</name>
    <dbReference type="NCBI Taxonomy" id="45954"/>
    <lineage>
        <taxon>Eukaryota</taxon>
        <taxon>Metazoa</taxon>
        <taxon>Spiralia</taxon>
        <taxon>Lophotrochozoa</taxon>
        <taxon>Mollusca</taxon>
        <taxon>Bivalvia</taxon>
        <taxon>Autobranchia</taxon>
        <taxon>Heteroconchia</taxon>
        <taxon>Euheterodonta</taxon>
        <taxon>Imparidentia</taxon>
        <taxon>Neoheterodontei</taxon>
        <taxon>Myida</taxon>
        <taxon>Dreissenoidea</taxon>
        <taxon>Dreissenidae</taxon>
        <taxon>Dreissena</taxon>
    </lineage>
</organism>
<accession>A0A9D4NEL4</accession>
<evidence type="ECO:0000313" key="1">
    <source>
        <dbReference type="EMBL" id="KAH3892901.1"/>
    </source>
</evidence>
<protein>
    <submittedName>
        <fullName evidence="1">Uncharacterized protein</fullName>
    </submittedName>
</protein>
<evidence type="ECO:0000313" key="2">
    <source>
        <dbReference type="Proteomes" id="UP000828390"/>
    </source>
</evidence>